<organism evidence="1">
    <name type="scientific">Anguilla anguilla</name>
    <name type="common">European freshwater eel</name>
    <name type="synonym">Muraena anguilla</name>
    <dbReference type="NCBI Taxonomy" id="7936"/>
    <lineage>
        <taxon>Eukaryota</taxon>
        <taxon>Metazoa</taxon>
        <taxon>Chordata</taxon>
        <taxon>Craniata</taxon>
        <taxon>Vertebrata</taxon>
        <taxon>Euteleostomi</taxon>
        <taxon>Actinopterygii</taxon>
        <taxon>Neopterygii</taxon>
        <taxon>Teleostei</taxon>
        <taxon>Anguilliformes</taxon>
        <taxon>Anguillidae</taxon>
        <taxon>Anguilla</taxon>
    </lineage>
</organism>
<evidence type="ECO:0000313" key="1">
    <source>
        <dbReference type="EMBL" id="JAH63930.1"/>
    </source>
</evidence>
<proteinExistence type="predicted"/>
<dbReference type="EMBL" id="GBXM01044647">
    <property type="protein sequence ID" value="JAH63930.1"/>
    <property type="molecule type" value="Transcribed_RNA"/>
</dbReference>
<reference evidence="1" key="1">
    <citation type="submission" date="2014-11" db="EMBL/GenBank/DDBJ databases">
        <authorList>
            <person name="Amaro Gonzalez C."/>
        </authorList>
    </citation>
    <scope>NUCLEOTIDE SEQUENCE</scope>
</reference>
<protein>
    <submittedName>
        <fullName evidence="1">Uncharacterized protein</fullName>
    </submittedName>
</protein>
<accession>A0A0E9UFC6</accession>
<name>A0A0E9UFC6_ANGAN</name>
<reference evidence="1" key="2">
    <citation type="journal article" date="2015" name="Fish Shellfish Immunol.">
        <title>Early steps in the European eel (Anguilla anguilla)-Vibrio vulnificus interaction in the gills: Role of the RtxA13 toxin.</title>
        <authorList>
            <person name="Callol A."/>
            <person name="Pajuelo D."/>
            <person name="Ebbesson L."/>
            <person name="Teles M."/>
            <person name="MacKenzie S."/>
            <person name="Amaro C."/>
        </authorList>
    </citation>
    <scope>NUCLEOTIDE SEQUENCE</scope>
</reference>
<dbReference type="AlphaFoldDB" id="A0A0E9UFC6"/>
<sequence>MPYPERFCLYRQTPRRTTICPVPLLDSLARPKRILRDG</sequence>